<dbReference type="Gene3D" id="3.40.50.2300">
    <property type="match status" value="1"/>
</dbReference>
<dbReference type="Gene3D" id="1.25.40.10">
    <property type="entry name" value="Tetratricopeptide repeat domain"/>
    <property type="match status" value="3"/>
</dbReference>
<dbReference type="InterPro" id="IPR001789">
    <property type="entry name" value="Sig_transdc_resp-reg_receiver"/>
</dbReference>
<protein>
    <submittedName>
        <fullName evidence="2">Chemotaxis regulator - transmits chemoreceptor signals to flagelllar motor components CheY</fullName>
    </submittedName>
</protein>
<dbReference type="SMART" id="SM00448">
    <property type="entry name" value="REC"/>
    <property type="match status" value="1"/>
</dbReference>
<sequence length="392" mass="44375">MKKSALKKIKVLIVDEMINMRHSLKVMLRHIGFKRIVEADDGVKAWEIVKVGDIDFIISGWVMPKMDGLELLRYLREDPRFRDIPFLMMTGEVSESRITQAAETEVDGYIIKPFEENTLESKVLRILEHKESPSMFEKNMNEGTKFMDVSDYPAAIEMFAKALELKPESARARLAIGEAFESSGDYEEAEKWFKEAISVNPQYIRGYERLGNLFVETDREKEAVESFELAGGISPNNARRQATLGKLHIKQGNTEKAEKAFSLAIQNDRDNAALRVEIGEAYLGSGQAVKAAEAFKGSLAIIEDSNVYNRLGIALRRQGKVREAIAEYLKAIDVAPEDEVLYFNLGRAYFENEDYSNSIVALRKALELDRDFAECEELLTQVLKQSGQYATS</sequence>
<name>A0A3B1BVF9_9ZZZZ</name>
<dbReference type="AlphaFoldDB" id="A0A3B1BVF9"/>
<dbReference type="InterPro" id="IPR011006">
    <property type="entry name" value="CheY-like_superfamily"/>
</dbReference>
<accession>A0A3B1BVF9</accession>
<dbReference type="InterPro" id="IPR019734">
    <property type="entry name" value="TPR_rpt"/>
</dbReference>
<dbReference type="GO" id="GO:0000160">
    <property type="term" value="P:phosphorelay signal transduction system"/>
    <property type="evidence" value="ECO:0007669"/>
    <property type="project" value="InterPro"/>
</dbReference>
<gene>
    <name evidence="2" type="ORF">MNBD_NITROSPINAE04-2609</name>
</gene>
<keyword evidence="2" id="KW-0675">Receptor</keyword>
<dbReference type="SUPFAM" id="SSF48452">
    <property type="entry name" value="TPR-like"/>
    <property type="match status" value="1"/>
</dbReference>
<dbReference type="PROSITE" id="PS50293">
    <property type="entry name" value="TPR_REGION"/>
    <property type="match status" value="2"/>
</dbReference>
<dbReference type="Pfam" id="PF13181">
    <property type="entry name" value="TPR_8"/>
    <property type="match status" value="1"/>
</dbReference>
<dbReference type="Pfam" id="PF00072">
    <property type="entry name" value="Response_reg"/>
    <property type="match status" value="1"/>
</dbReference>
<reference evidence="2" key="1">
    <citation type="submission" date="2018-06" db="EMBL/GenBank/DDBJ databases">
        <authorList>
            <person name="Zhirakovskaya E."/>
        </authorList>
    </citation>
    <scope>NUCLEOTIDE SEQUENCE</scope>
</reference>
<dbReference type="Pfam" id="PF13432">
    <property type="entry name" value="TPR_16"/>
    <property type="match status" value="2"/>
</dbReference>
<dbReference type="Pfam" id="PF13414">
    <property type="entry name" value="TPR_11"/>
    <property type="match status" value="1"/>
</dbReference>
<dbReference type="EMBL" id="UOGA01000059">
    <property type="protein sequence ID" value="VAX16233.1"/>
    <property type="molecule type" value="Genomic_DNA"/>
</dbReference>
<dbReference type="PROSITE" id="PS50110">
    <property type="entry name" value="RESPONSE_REGULATORY"/>
    <property type="match status" value="1"/>
</dbReference>
<dbReference type="InterPro" id="IPR011990">
    <property type="entry name" value="TPR-like_helical_dom_sf"/>
</dbReference>
<evidence type="ECO:0000259" key="1">
    <source>
        <dbReference type="PROSITE" id="PS50110"/>
    </source>
</evidence>
<organism evidence="2">
    <name type="scientific">hydrothermal vent metagenome</name>
    <dbReference type="NCBI Taxonomy" id="652676"/>
    <lineage>
        <taxon>unclassified sequences</taxon>
        <taxon>metagenomes</taxon>
        <taxon>ecological metagenomes</taxon>
    </lineage>
</organism>
<dbReference type="SUPFAM" id="SSF52172">
    <property type="entry name" value="CheY-like"/>
    <property type="match status" value="1"/>
</dbReference>
<dbReference type="PROSITE" id="PS50005">
    <property type="entry name" value="TPR"/>
    <property type="match status" value="6"/>
</dbReference>
<dbReference type="PANTHER" id="PTHR12558">
    <property type="entry name" value="CELL DIVISION CYCLE 16,23,27"/>
    <property type="match status" value="1"/>
</dbReference>
<dbReference type="PANTHER" id="PTHR12558:SF13">
    <property type="entry name" value="CELL DIVISION CYCLE PROTEIN 27 HOMOLOG"/>
    <property type="match status" value="1"/>
</dbReference>
<evidence type="ECO:0000313" key="2">
    <source>
        <dbReference type="EMBL" id="VAX16233.1"/>
    </source>
</evidence>
<dbReference type="SMART" id="SM00028">
    <property type="entry name" value="TPR"/>
    <property type="match status" value="6"/>
</dbReference>
<proteinExistence type="predicted"/>
<feature type="domain" description="Response regulatory" evidence="1">
    <location>
        <begin position="10"/>
        <end position="127"/>
    </location>
</feature>